<reference evidence="1" key="2">
    <citation type="journal article" date="2021" name="PeerJ">
        <title>Extensive microbial diversity within the chicken gut microbiome revealed by metagenomics and culture.</title>
        <authorList>
            <person name="Gilroy R."/>
            <person name="Ravi A."/>
            <person name="Getino M."/>
            <person name="Pursley I."/>
            <person name="Horton D.L."/>
            <person name="Alikhan N.F."/>
            <person name="Baker D."/>
            <person name="Gharbi K."/>
            <person name="Hall N."/>
            <person name="Watson M."/>
            <person name="Adriaenssens E.M."/>
            <person name="Foster-Nyarko E."/>
            <person name="Jarju S."/>
            <person name="Secka A."/>
            <person name="Antonio M."/>
            <person name="Oren A."/>
            <person name="Chaudhuri R.R."/>
            <person name="La Ragione R."/>
            <person name="Hildebrand F."/>
            <person name="Pallen M.J."/>
        </authorList>
    </citation>
    <scope>NUCLEOTIDE SEQUENCE</scope>
    <source>
        <strain evidence="1">ChiGjej1B1-24693</strain>
    </source>
</reference>
<dbReference type="EMBL" id="DVLP01000075">
    <property type="protein sequence ID" value="HIT74467.1"/>
    <property type="molecule type" value="Genomic_DNA"/>
</dbReference>
<gene>
    <name evidence="1" type="ORF">IAA98_02665</name>
</gene>
<proteinExistence type="predicted"/>
<organism evidence="1 2">
    <name type="scientific">Candidatus Avipropionibacterium avicola</name>
    <dbReference type="NCBI Taxonomy" id="2840701"/>
    <lineage>
        <taxon>Bacteria</taxon>
        <taxon>Bacillati</taxon>
        <taxon>Actinomycetota</taxon>
        <taxon>Actinomycetes</taxon>
        <taxon>Propionibacteriales</taxon>
        <taxon>Propionibacteriaceae</taxon>
        <taxon>Propionibacteriaceae incertae sedis</taxon>
        <taxon>Candidatus Avipropionibacterium</taxon>
    </lineage>
</organism>
<sequence>VECQPVSLIEEDQGGTRVHVATSWRIITRPGQHLTGLTAADGVLVDGIDGVLSVEGEIAHFVHPRLGHDELTVTRWKG</sequence>
<dbReference type="Proteomes" id="UP000886842">
    <property type="component" value="Unassembled WGS sequence"/>
</dbReference>
<evidence type="ECO:0000313" key="2">
    <source>
        <dbReference type="Proteomes" id="UP000886842"/>
    </source>
</evidence>
<dbReference type="AlphaFoldDB" id="A0A9D1GWF3"/>
<feature type="non-terminal residue" evidence="1">
    <location>
        <position position="1"/>
    </location>
</feature>
<comment type="caution">
    <text evidence="1">The sequence shown here is derived from an EMBL/GenBank/DDBJ whole genome shotgun (WGS) entry which is preliminary data.</text>
</comment>
<evidence type="ECO:0000313" key="1">
    <source>
        <dbReference type="EMBL" id="HIT74467.1"/>
    </source>
</evidence>
<reference evidence="1" key="1">
    <citation type="submission" date="2020-10" db="EMBL/GenBank/DDBJ databases">
        <authorList>
            <person name="Gilroy R."/>
        </authorList>
    </citation>
    <scope>NUCLEOTIDE SEQUENCE</scope>
    <source>
        <strain evidence="1">ChiGjej1B1-24693</strain>
    </source>
</reference>
<accession>A0A9D1GWF3</accession>
<name>A0A9D1GWF3_9ACTN</name>
<protein>
    <submittedName>
        <fullName evidence="1">Uncharacterized protein</fullName>
    </submittedName>
</protein>